<sequence length="305" mass="34460">QLRPVSQCMICQSPFDETHIPVALNCKHIFGQSCLVEWLTNGSGNTGACPCCRQDLLRQNNNIWSALTENSDESLQAFLYYLCRFSRTVNGPQISSRDAYERVIRPALECTAESAGQASPFALSRNQLDAAYHQHRLNQAREPGGIAILFHRLTRLSFDAYRIAPLHLRASLPFNNLVWKANVCIGSASAEISWDHLNEASEMGNERYFDFLHLYTVLVSQHLAHEGAKTGWPERRHERMNLVVKSCCHGIGASWIGKPTNKFKDRLALVYEELRRLQLDLGKISLRGGDGEEHVVRGLWQSAAW</sequence>
<dbReference type="Proteomes" id="UP000799324">
    <property type="component" value="Unassembled WGS sequence"/>
</dbReference>
<protein>
    <recommendedName>
        <fullName evidence="2">RING-type domain-containing protein</fullName>
    </recommendedName>
</protein>
<reference evidence="3" key="1">
    <citation type="journal article" date="2020" name="Stud. Mycol.">
        <title>101 Dothideomycetes genomes: a test case for predicting lifestyles and emergence of pathogens.</title>
        <authorList>
            <person name="Haridas S."/>
            <person name="Albert R."/>
            <person name="Binder M."/>
            <person name="Bloem J."/>
            <person name="Labutti K."/>
            <person name="Salamov A."/>
            <person name="Andreopoulos B."/>
            <person name="Baker S."/>
            <person name="Barry K."/>
            <person name="Bills G."/>
            <person name="Bluhm B."/>
            <person name="Cannon C."/>
            <person name="Castanera R."/>
            <person name="Culley D."/>
            <person name="Daum C."/>
            <person name="Ezra D."/>
            <person name="Gonzalez J."/>
            <person name="Henrissat B."/>
            <person name="Kuo A."/>
            <person name="Liang C."/>
            <person name="Lipzen A."/>
            <person name="Lutzoni F."/>
            <person name="Magnuson J."/>
            <person name="Mondo S."/>
            <person name="Nolan M."/>
            <person name="Ohm R."/>
            <person name="Pangilinan J."/>
            <person name="Park H.-J."/>
            <person name="Ramirez L."/>
            <person name="Alfaro M."/>
            <person name="Sun H."/>
            <person name="Tritt A."/>
            <person name="Yoshinaga Y."/>
            <person name="Zwiers L.-H."/>
            <person name="Turgeon B."/>
            <person name="Goodwin S."/>
            <person name="Spatafora J."/>
            <person name="Crous P."/>
            <person name="Grigoriev I."/>
        </authorList>
    </citation>
    <scope>NUCLEOTIDE SEQUENCE</scope>
    <source>
        <strain evidence="3">CBS 122681</strain>
    </source>
</reference>
<feature type="domain" description="RING-type" evidence="2">
    <location>
        <begin position="8"/>
        <end position="53"/>
    </location>
</feature>
<evidence type="ECO:0000313" key="4">
    <source>
        <dbReference type="Proteomes" id="UP000799324"/>
    </source>
</evidence>
<feature type="non-terminal residue" evidence="3">
    <location>
        <position position="1"/>
    </location>
</feature>
<feature type="non-terminal residue" evidence="3">
    <location>
        <position position="305"/>
    </location>
</feature>
<dbReference type="EMBL" id="MU004650">
    <property type="protein sequence ID" value="KAF2647247.1"/>
    <property type="molecule type" value="Genomic_DNA"/>
</dbReference>
<dbReference type="OrthoDB" id="8062037at2759"/>
<proteinExistence type="predicted"/>
<dbReference type="PROSITE" id="PS50089">
    <property type="entry name" value="ZF_RING_2"/>
    <property type="match status" value="1"/>
</dbReference>
<keyword evidence="1" id="KW-0863">Zinc-finger</keyword>
<dbReference type="Gene3D" id="3.30.40.10">
    <property type="entry name" value="Zinc/RING finger domain, C3HC4 (zinc finger)"/>
    <property type="match status" value="1"/>
</dbReference>
<accession>A0A6A6SJT6</accession>
<keyword evidence="1" id="KW-0479">Metal-binding</keyword>
<dbReference type="InterPro" id="IPR001841">
    <property type="entry name" value="Znf_RING"/>
</dbReference>
<dbReference type="InterPro" id="IPR013083">
    <property type="entry name" value="Znf_RING/FYVE/PHD"/>
</dbReference>
<keyword evidence="4" id="KW-1185">Reference proteome</keyword>
<evidence type="ECO:0000259" key="2">
    <source>
        <dbReference type="PROSITE" id="PS50089"/>
    </source>
</evidence>
<keyword evidence="1" id="KW-0862">Zinc</keyword>
<evidence type="ECO:0000256" key="1">
    <source>
        <dbReference type="PROSITE-ProRule" id="PRU00175"/>
    </source>
</evidence>
<dbReference type="Pfam" id="PF13639">
    <property type="entry name" value="zf-RING_2"/>
    <property type="match status" value="1"/>
</dbReference>
<dbReference type="SUPFAM" id="SSF57850">
    <property type="entry name" value="RING/U-box"/>
    <property type="match status" value="1"/>
</dbReference>
<name>A0A6A6SJT6_9PLEO</name>
<gene>
    <name evidence="3" type="ORF">K491DRAFT_563201</name>
</gene>
<organism evidence="3 4">
    <name type="scientific">Lophiostoma macrostomum CBS 122681</name>
    <dbReference type="NCBI Taxonomy" id="1314788"/>
    <lineage>
        <taxon>Eukaryota</taxon>
        <taxon>Fungi</taxon>
        <taxon>Dikarya</taxon>
        <taxon>Ascomycota</taxon>
        <taxon>Pezizomycotina</taxon>
        <taxon>Dothideomycetes</taxon>
        <taxon>Pleosporomycetidae</taxon>
        <taxon>Pleosporales</taxon>
        <taxon>Lophiostomataceae</taxon>
        <taxon>Lophiostoma</taxon>
    </lineage>
</organism>
<dbReference type="AlphaFoldDB" id="A0A6A6SJT6"/>
<dbReference type="GO" id="GO:0008270">
    <property type="term" value="F:zinc ion binding"/>
    <property type="evidence" value="ECO:0007669"/>
    <property type="project" value="UniProtKB-KW"/>
</dbReference>
<evidence type="ECO:0000313" key="3">
    <source>
        <dbReference type="EMBL" id="KAF2647247.1"/>
    </source>
</evidence>